<name>A0ABD1SU50_9LAMI</name>
<reference evidence="6" key="1">
    <citation type="submission" date="2024-07" db="EMBL/GenBank/DDBJ databases">
        <title>Two chromosome-level genome assemblies of Korean endemic species Abeliophyllum distichum and Forsythia ovata (Oleaceae).</title>
        <authorList>
            <person name="Jang H."/>
        </authorList>
    </citation>
    <scope>NUCLEOTIDE SEQUENCE [LARGE SCALE GENOMIC DNA]</scope>
</reference>
<gene>
    <name evidence="5" type="ORF">Adt_19843</name>
</gene>
<evidence type="ECO:0000256" key="4">
    <source>
        <dbReference type="SAM" id="MobiDB-lite"/>
    </source>
</evidence>
<dbReference type="PANTHER" id="PTHR32054:SF31">
    <property type="entry name" value="PROTEIN WEAK CHLOROPLAST MOVEMENT UNDER BLUE LIGHT 1"/>
    <property type="match status" value="1"/>
</dbReference>
<protein>
    <submittedName>
        <fullName evidence="5">Protein WEAK CHLOROPLAST MOVEMENT UNDER BLUE LIGHT 1</fullName>
    </submittedName>
</protein>
<feature type="region of interest" description="Disordered" evidence="4">
    <location>
        <begin position="133"/>
        <end position="225"/>
    </location>
</feature>
<keyword evidence="2 3" id="KW-0175">Coiled coil</keyword>
<feature type="coiled-coil region" evidence="3">
    <location>
        <begin position="571"/>
        <end position="612"/>
    </location>
</feature>
<feature type="region of interest" description="Disordered" evidence="4">
    <location>
        <begin position="1"/>
        <end position="56"/>
    </location>
</feature>
<evidence type="ECO:0000256" key="3">
    <source>
        <dbReference type="SAM" id="Coils"/>
    </source>
</evidence>
<feature type="compositionally biased region" description="Basic and acidic residues" evidence="4">
    <location>
        <begin position="1"/>
        <end position="10"/>
    </location>
</feature>
<dbReference type="Proteomes" id="UP001604336">
    <property type="component" value="Unassembled WGS sequence"/>
</dbReference>
<feature type="coiled-coil region" evidence="3">
    <location>
        <begin position="773"/>
        <end position="831"/>
    </location>
</feature>
<organism evidence="5 6">
    <name type="scientific">Abeliophyllum distichum</name>
    <dbReference type="NCBI Taxonomy" id="126358"/>
    <lineage>
        <taxon>Eukaryota</taxon>
        <taxon>Viridiplantae</taxon>
        <taxon>Streptophyta</taxon>
        <taxon>Embryophyta</taxon>
        <taxon>Tracheophyta</taxon>
        <taxon>Spermatophyta</taxon>
        <taxon>Magnoliopsida</taxon>
        <taxon>eudicotyledons</taxon>
        <taxon>Gunneridae</taxon>
        <taxon>Pentapetalae</taxon>
        <taxon>asterids</taxon>
        <taxon>lamiids</taxon>
        <taxon>Lamiales</taxon>
        <taxon>Oleaceae</taxon>
        <taxon>Forsythieae</taxon>
        <taxon>Abeliophyllum</taxon>
    </lineage>
</organism>
<comment type="similarity">
    <text evidence="1">Belongs to the WEB family.</text>
</comment>
<evidence type="ECO:0000313" key="6">
    <source>
        <dbReference type="Proteomes" id="UP001604336"/>
    </source>
</evidence>
<dbReference type="InterPro" id="IPR008545">
    <property type="entry name" value="Web"/>
</dbReference>
<feature type="compositionally biased region" description="Polar residues" evidence="4">
    <location>
        <begin position="866"/>
        <end position="886"/>
    </location>
</feature>
<proteinExistence type="inferred from homology"/>
<dbReference type="Pfam" id="PF05701">
    <property type="entry name" value="WEMBL"/>
    <property type="match status" value="1"/>
</dbReference>
<sequence length="920" mass="102619">MEDAKDFKEDDPPESSLGPILLSPDKDQSPNASPTTQDTNGEVESNTRGPMMDFFQPAPLYDAFDSSYDSPKLLTENLFATSHVTAEGIGSEHNFGMPVVVSQEATVTKSENEVPLEFYDNKNSTILSESISRTLERNSHDASPKSLDSAIDRPNVQENDASNGPRVENEVPLEFHDDKNSTILSESISSTLETNSHDASPKSLDSALDRPNVQENDASNGPRVEHEAPIALAKDQNTVKPQKEENLEAKIVVQPSPEDDNINSPQARNGQIDTAAPFESVKAAVSKFGGILDWKAHRVRTKERRKFIELELETAKEEIPLYKKQAEDAEVAKIQVLKELNSTKRLVEELKLNLERAQTEEHQAQQDSELAKLRVEEMEQGIADDASIAARAQLEVARARNAAAVAELKTVKDELEQLRKDYTLLMTEKDAAVKKAEKTVFTAKEVMKSVEDMTIELISTKESLESAHAAHLEAEEHRVGAVMAKEQDTLNWEKELKEAGEELEKLNQRISLAKDMKSKLDTASALLKDLKAELAAYMESNSKQETVEEANLRDALEEPETKTHGYIKAAVASAGKELENTKLNIQKAKTKSDCLKVESASLKSELEKEKSEFVTFQQREGMASIAIASLENGLNRIKSEVVVVQKKEKEEREKKMELLKKLQEAAKDAEGAKALAQIAQEHLQEAKEEAEEAQAGASTMESRLRVAQKEIESAKASEKVALAAINALQESESATNYEDSPAGLTLSLEEYYDLNKRVHEAEELANMKVAVAISQVEEAKESELRSLSKLQEVNRVMAERKDTLEVALHKAEKAKEEKLGVEQELRKWRADHEQKRRLEEFVPGGVNPNGTPRTSFEEKQEPENLVSKTNVQHGESPNPHTSNIETDSSREVKVNHKKKKFFPRIFMFFARKKVQSSKSK</sequence>
<comment type="caution">
    <text evidence="5">The sequence shown here is derived from an EMBL/GenBank/DDBJ whole genome shotgun (WGS) entry which is preliminary data.</text>
</comment>
<keyword evidence="6" id="KW-1185">Reference proteome</keyword>
<evidence type="ECO:0000256" key="2">
    <source>
        <dbReference type="ARBA" id="ARBA00023054"/>
    </source>
</evidence>
<feature type="coiled-coil region" evidence="3">
    <location>
        <begin position="645"/>
        <end position="717"/>
    </location>
</feature>
<evidence type="ECO:0000256" key="1">
    <source>
        <dbReference type="ARBA" id="ARBA00005485"/>
    </source>
</evidence>
<feature type="compositionally biased region" description="Low complexity" evidence="4">
    <location>
        <begin position="181"/>
        <end position="194"/>
    </location>
</feature>
<feature type="coiled-coil region" evidence="3">
    <location>
        <begin position="489"/>
        <end position="547"/>
    </location>
</feature>
<feature type="region of interest" description="Disordered" evidence="4">
    <location>
        <begin position="840"/>
        <end position="895"/>
    </location>
</feature>
<accession>A0ABD1SU50</accession>
<dbReference type="AlphaFoldDB" id="A0ABD1SU50"/>
<feature type="compositionally biased region" description="Polar residues" evidence="4">
    <location>
        <begin position="29"/>
        <end position="48"/>
    </location>
</feature>
<feature type="coiled-coil region" evidence="3">
    <location>
        <begin position="298"/>
        <end position="435"/>
    </location>
</feature>
<dbReference type="EMBL" id="JBFOLK010000006">
    <property type="protein sequence ID" value="KAL2504222.1"/>
    <property type="molecule type" value="Genomic_DNA"/>
</dbReference>
<evidence type="ECO:0000313" key="5">
    <source>
        <dbReference type="EMBL" id="KAL2504222.1"/>
    </source>
</evidence>
<feature type="compositionally biased region" description="Basic and acidic residues" evidence="4">
    <location>
        <begin position="134"/>
        <end position="143"/>
    </location>
</feature>
<feature type="compositionally biased region" description="Basic and acidic residues" evidence="4">
    <location>
        <begin position="167"/>
        <end position="180"/>
    </location>
</feature>
<dbReference type="PANTHER" id="PTHR32054">
    <property type="entry name" value="HEAVY CHAIN, PUTATIVE, EXPRESSED-RELATED-RELATED"/>
    <property type="match status" value="1"/>
</dbReference>